<dbReference type="RefSeq" id="WP_093231140.1">
    <property type="nucleotide sequence ID" value="NZ_FORR01000017.1"/>
</dbReference>
<dbReference type="AlphaFoldDB" id="A0A1I3TEY7"/>
<dbReference type="EMBL" id="FORR01000017">
    <property type="protein sequence ID" value="SFJ69744.1"/>
    <property type="molecule type" value="Genomic_DNA"/>
</dbReference>
<accession>A0A1I3TEY7</accession>
<feature type="transmembrane region" description="Helical" evidence="1">
    <location>
        <begin position="257"/>
        <end position="279"/>
    </location>
</feature>
<keyword evidence="1" id="KW-0472">Membrane</keyword>
<protein>
    <submittedName>
        <fullName evidence="2">Uncharacterized protein</fullName>
    </submittedName>
</protein>
<dbReference type="Proteomes" id="UP000199545">
    <property type="component" value="Unassembled WGS sequence"/>
</dbReference>
<organism evidence="2 3">
    <name type="scientific">Thermoflavimicrobium dichotomicum</name>
    <dbReference type="NCBI Taxonomy" id="46223"/>
    <lineage>
        <taxon>Bacteria</taxon>
        <taxon>Bacillati</taxon>
        <taxon>Bacillota</taxon>
        <taxon>Bacilli</taxon>
        <taxon>Bacillales</taxon>
        <taxon>Thermoactinomycetaceae</taxon>
        <taxon>Thermoflavimicrobium</taxon>
    </lineage>
</organism>
<gene>
    <name evidence="2" type="ORF">SAMN05421852_11756</name>
</gene>
<keyword evidence="1" id="KW-0812">Transmembrane</keyword>
<evidence type="ECO:0000313" key="2">
    <source>
        <dbReference type="EMBL" id="SFJ69744.1"/>
    </source>
</evidence>
<feature type="transmembrane region" description="Helical" evidence="1">
    <location>
        <begin position="324"/>
        <end position="342"/>
    </location>
</feature>
<keyword evidence="3" id="KW-1185">Reference proteome</keyword>
<evidence type="ECO:0000256" key="1">
    <source>
        <dbReference type="SAM" id="Phobius"/>
    </source>
</evidence>
<feature type="transmembrane region" description="Helical" evidence="1">
    <location>
        <begin position="291"/>
        <end position="312"/>
    </location>
</feature>
<sequence length="486" mass="56946">MEWKTKKVGDKDIWVPEKYLKNTPKKKRRWRSLAFLMFLIGLCLYGGLGIAILDYDLLYKYRKQGKIILKPKGQSEPENEHYDRFHCSLLTRIKEVNPNTARIKMDLQLTCYNLPEPELFKKYGYIILAIRPIKIENGDLLAGYETESLQLVLFEELRSNRRTYKFEKKDIEVETSLYISGYSYPFDKYTIGLAYQILHPETIKPVIKEKLSSKETKSLEVFDNQIVVDDSRFLISSTFSTENNPPVSFFIELNRPYYQIATVIVITTFSIVLSILSMIKIFLAKPNDNKLEILVLNVTLIVGLPTFRQVIIPNNLNFSPLFDIPVTIVFIISLLTIFIYIWKEQNTQKSNESYSNKITKQNYILRIIRVSLVIFLSFSILSNDSFSRNDLEGKWVSKIKYNQCINDPFRRTFNDIKSIEFKNGRYHYIARDGYNLVNRYEYRDGKVKLTFPLGIERVLDVKIDNNKLILTNLEDTTFQCVLIKSK</sequence>
<evidence type="ECO:0000313" key="3">
    <source>
        <dbReference type="Proteomes" id="UP000199545"/>
    </source>
</evidence>
<feature type="transmembrane region" description="Helical" evidence="1">
    <location>
        <begin position="363"/>
        <end position="381"/>
    </location>
</feature>
<feature type="transmembrane region" description="Helical" evidence="1">
    <location>
        <begin position="33"/>
        <end position="53"/>
    </location>
</feature>
<proteinExistence type="predicted"/>
<name>A0A1I3TEY7_9BACL</name>
<keyword evidence="1" id="KW-1133">Transmembrane helix</keyword>
<reference evidence="2 3" key="1">
    <citation type="submission" date="2016-10" db="EMBL/GenBank/DDBJ databases">
        <authorList>
            <person name="de Groot N.N."/>
        </authorList>
    </citation>
    <scope>NUCLEOTIDE SEQUENCE [LARGE SCALE GENOMIC DNA]</scope>
    <source>
        <strain evidence="2 3">DSM 44778</strain>
    </source>
</reference>